<protein>
    <submittedName>
        <fullName evidence="1">Uncharacterized protein</fullName>
    </submittedName>
</protein>
<evidence type="ECO:0000313" key="2">
    <source>
        <dbReference type="Proteomes" id="UP001633002"/>
    </source>
</evidence>
<comment type="caution">
    <text evidence="1">The sequence shown here is derived from an EMBL/GenBank/DDBJ whole genome shotgun (WGS) entry which is preliminary data.</text>
</comment>
<gene>
    <name evidence="1" type="ORF">R1sor_021676</name>
</gene>
<proteinExistence type="predicted"/>
<name>A0ABD3GHP8_9MARC</name>
<keyword evidence="2" id="KW-1185">Reference proteome</keyword>
<organism evidence="1 2">
    <name type="scientific">Riccia sorocarpa</name>
    <dbReference type="NCBI Taxonomy" id="122646"/>
    <lineage>
        <taxon>Eukaryota</taxon>
        <taxon>Viridiplantae</taxon>
        <taxon>Streptophyta</taxon>
        <taxon>Embryophyta</taxon>
        <taxon>Marchantiophyta</taxon>
        <taxon>Marchantiopsida</taxon>
        <taxon>Marchantiidae</taxon>
        <taxon>Marchantiales</taxon>
        <taxon>Ricciaceae</taxon>
        <taxon>Riccia</taxon>
    </lineage>
</organism>
<accession>A0ABD3GHP8</accession>
<evidence type="ECO:0000313" key="1">
    <source>
        <dbReference type="EMBL" id="KAL3678720.1"/>
    </source>
</evidence>
<sequence length="121" mass="13775">MDSYLADQYASAGTDFLKKTAQFMPYTLKHLADVDLGEFCPLTNMNMLKYVTVSIAFGASHGEAEEFRAIKINNKAFWQYKPQEFLPETGATNAQMELVNGQPYDEIRHYNKAVRIARLIT</sequence>
<dbReference type="AlphaFoldDB" id="A0ABD3GHP8"/>
<dbReference type="Proteomes" id="UP001633002">
    <property type="component" value="Unassembled WGS sequence"/>
</dbReference>
<dbReference type="EMBL" id="JBJQOH010000007">
    <property type="protein sequence ID" value="KAL3678720.1"/>
    <property type="molecule type" value="Genomic_DNA"/>
</dbReference>
<reference evidence="1 2" key="1">
    <citation type="submission" date="2024-09" db="EMBL/GenBank/DDBJ databases">
        <title>Chromosome-scale assembly of Riccia sorocarpa.</title>
        <authorList>
            <person name="Paukszto L."/>
        </authorList>
    </citation>
    <scope>NUCLEOTIDE SEQUENCE [LARGE SCALE GENOMIC DNA]</scope>
    <source>
        <strain evidence="1">LP-2024</strain>
        <tissue evidence="1">Aerial parts of the thallus</tissue>
    </source>
</reference>